<proteinExistence type="predicted"/>
<evidence type="ECO:0000313" key="3">
    <source>
        <dbReference type="Proteomes" id="UP000000763"/>
    </source>
</evidence>
<dbReference type="EMBL" id="AP005741">
    <property type="protein sequence ID" value="BAD33856.1"/>
    <property type="molecule type" value="Genomic_DNA"/>
</dbReference>
<reference evidence="1" key="1">
    <citation type="submission" date="2002-07" db="EMBL/GenBank/DDBJ databases">
        <title>Oryza sativa nipponbare(GA3) genomic DNA, chromosome 8, PAC clone:P0571B09.</title>
        <authorList>
            <person name="Sasaki T."/>
            <person name="Matsumoto T."/>
            <person name="Katayose Y."/>
        </authorList>
    </citation>
    <scope>NUCLEOTIDE SEQUENCE</scope>
</reference>
<evidence type="ECO:0000313" key="1">
    <source>
        <dbReference type="EMBL" id="BAD33548.1"/>
    </source>
</evidence>
<dbReference type="EMBL" id="AP005526">
    <property type="protein sequence ID" value="BAD33548.1"/>
    <property type="molecule type" value="Genomic_DNA"/>
</dbReference>
<accession>Q69MQ9</accession>
<protein>
    <submittedName>
        <fullName evidence="2">Uncharacterized protein</fullName>
    </submittedName>
</protein>
<sequence length="77" mass="8344">MQSSSISPDPYQRLPIGIFRDCVVDFQILYVFEDGRMAGGGSDADGGGSGDGKEVIGGGRDVCCSRSLIRRMMRLRQ</sequence>
<reference evidence="3" key="4">
    <citation type="journal article" date="2008" name="Nucleic Acids Res.">
        <title>The rice annotation project database (RAP-DB): 2008 update.</title>
        <authorList>
            <consortium name="The rice annotation project (RAP)"/>
        </authorList>
    </citation>
    <scope>GENOME REANNOTATION</scope>
    <source>
        <strain evidence="3">cv. Nipponbare</strain>
    </source>
</reference>
<organism evidence="2 3">
    <name type="scientific">Oryza sativa subsp. japonica</name>
    <name type="common">Rice</name>
    <dbReference type="NCBI Taxonomy" id="39947"/>
    <lineage>
        <taxon>Eukaryota</taxon>
        <taxon>Viridiplantae</taxon>
        <taxon>Streptophyta</taxon>
        <taxon>Embryophyta</taxon>
        <taxon>Tracheophyta</taxon>
        <taxon>Spermatophyta</taxon>
        <taxon>Magnoliopsida</taxon>
        <taxon>Liliopsida</taxon>
        <taxon>Poales</taxon>
        <taxon>Poaceae</taxon>
        <taxon>BOP clade</taxon>
        <taxon>Oryzoideae</taxon>
        <taxon>Oryzeae</taxon>
        <taxon>Oryzinae</taxon>
        <taxon>Oryza</taxon>
        <taxon>Oryza sativa</taxon>
    </lineage>
</organism>
<reference evidence="3" key="3">
    <citation type="journal article" date="2005" name="Nature">
        <title>The map-based sequence of the rice genome.</title>
        <authorList>
            <consortium name="International rice genome sequencing project (IRGSP)"/>
            <person name="Matsumoto T."/>
            <person name="Wu J."/>
            <person name="Kanamori H."/>
            <person name="Katayose Y."/>
            <person name="Fujisawa M."/>
            <person name="Namiki N."/>
            <person name="Mizuno H."/>
            <person name="Yamamoto K."/>
            <person name="Antonio B.A."/>
            <person name="Baba T."/>
            <person name="Sakata K."/>
            <person name="Nagamura Y."/>
            <person name="Aoki H."/>
            <person name="Arikawa K."/>
            <person name="Arita K."/>
            <person name="Bito T."/>
            <person name="Chiden Y."/>
            <person name="Fujitsuka N."/>
            <person name="Fukunaka R."/>
            <person name="Hamada M."/>
            <person name="Harada C."/>
            <person name="Hayashi A."/>
            <person name="Hijishita S."/>
            <person name="Honda M."/>
            <person name="Hosokawa S."/>
            <person name="Ichikawa Y."/>
            <person name="Idonuma A."/>
            <person name="Iijima M."/>
            <person name="Ikeda M."/>
            <person name="Ikeno M."/>
            <person name="Ito K."/>
            <person name="Ito S."/>
            <person name="Ito T."/>
            <person name="Ito Y."/>
            <person name="Ito Y."/>
            <person name="Iwabuchi A."/>
            <person name="Kamiya K."/>
            <person name="Karasawa W."/>
            <person name="Kurita K."/>
            <person name="Katagiri S."/>
            <person name="Kikuta A."/>
            <person name="Kobayashi H."/>
            <person name="Kobayashi N."/>
            <person name="Machita K."/>
            <person name="Maehara T."/>
            <person name="Masukawa M."/>
            <person name="Mizubayashi T."/>
            <person name="Mukai Y."/>
            <person name="Nagasaki H."/>
            <person name="Nagata Y."/>
            <person name="Naito S."/>
            <person name="Nakashima M."/>
            <person name="Nakama Y."/>
            <person name="Nakamichi Y."/>
            <person name="Nakamura M."/>
            <person name="Meguro A."/>
            <person name="Negishi M."/>
            <person name="Ohta I."/>
            <person name="Ohta T."/>
            <person name="Okamoto M."/>
            <person name="Ono N."/>
            <person name="Saji S."/>
            <person name="Sakaguchi M."/>
            <person name="Sakai K."/>
            <person name="Shibata M."/>
            <person name="Shimokawa T."/>
            <person name="Song J."/>
            <person name="Takazaki Y."/>
            <person name="Terasawa K."/>
            <person name="Tsugane M."/>
            <person name="Tsuji K."/>
            <person name="Ueda S."/>
            <person name="Waki K."/>
            <person name="Yamagata H."/>
            <person name="Yamamoto M."/>
            <person name="Yamamoto S."/>
            <person name="Yamane H."/>
            <person name="Yoshiki S."/>
            <person name="Yoshihara R."/>
            <person name="Yukawa K."/>
            <person name="Zhong H."/>
            <person name="Yano M."/>
            <person name="Yuan Q."/>
            <person name="Ouyang S."/>
            <person name="Liu J."/>
            <person name="Jones K.M."/>
            <person name="Gansberger K."/>
            <person name="Moffat K."/>
            <person name="Hill J."/>
            <person name="Bera J."/>
            <person name="Fadrosh D."/>
            <person name="Jin S."/>
            <person name="Johri S."/>
            <person name="Kim M."/>
            <person name="Overton L."/>
            <person name="Reardon M."/>
            <person name="Tsitrin T."/>
            <person name="Vuong H."/>
            <person name="Weaver B."/>
            <person name="Ciecko A."/>
            <person name="Tallon L."/>
            <person name="Jackson J."/>
            <person name="Pai G."/>
            <person name="Aken S.V."/>
            <person name="Utterback T."/>
            <person name="Reidmuller S."/>
            <person name="Feldblyum T."/>
            <person name="Hsiao J."/>
            <person name="Zismann V."/>
            <person name="Iobst S."/>
            <person name="de Vazeille A.R."/>
            <person name="Buell C.R."/>
            <person name="Ying K."/>
            <person name="Li Y."/>
            <person name="Lu T."/>
            <person name="Huang Y."/>
            <person name="Zhao Q."/>
            <person name="Feng Q."/>
            <person name="Zhang L."/>
            <person name="Zhu J."/>
            <person name="Weng Q."/>
            <person name="Mu J."/>
            <person name="Lu Y."/>
            <person name="Fan D."/>
            <person name="Liu Y."/>
            <person name="Guan J."/>
            <person name="Zhang Y."/>
            <person name="Yu S."/>
            <person name="Liu X."/>
            <person name="Zhang Y."/>
            <person name="Hong G."/>
            <person name="Han B."/>
            <person name="Choisne N."/>
            <person name="Demange N."/>
            <person name="Orjeda G."/>
            <person name="Samain S."/>
            <person name="Cattolico L."/>
            <person name="Pelletier E."/>
            <person name="Couloux A."/>
            <person name="Segurens B."/>
            <person name="Wincker P."/>
            <person name="D'Hont A."/>
            <person name="Scarpelli C."/>
            <person name="Weissenbach J."/>
            <person name="Salanoubat M."/>
            <person name="Quetier F."/>
            <person name="Yu Y."/>
            <person name="Kim H.R."/>
            <person name="Rambo T."/>
            <person name="Currie J."/>
            <person name="Collura K."/>
            <person name="Luo M."/>
            <person name="Yang T."/>
            <person name="Ammiraju J.S.S."/>
            <person name="Engler F."/>
            <person name="Soderlund C."/>
            <person name="Wing R.A."/>
            <person name="Palmer L.E."/>
            <person name="de la Bastide M."/>
            <person name="Spiegel L."/>
            <person name="Nascimento L."/>
            <person name="Zutavern T."/>
            <person name="O'Shaughnessy A."/>
            <person name="Dike S."/>
            <person name="Dedhia N."/>
            <person name="Preston R."/>
            <person name="Balija V."/>
            <person name="McCombie W.R."/>
            <person name="Chow T."/>
            <person name="Chen H."/>
            <person name="Chung M."/>
            <person name="Chen C."/>
            <person name="Shaw J."/>
            <person name="Wu H."/>
            <person name="Hsiao K."/>
            <person name="Chao Y."/>
            <person name="Chu M."/>
            <person name="Cheng C."/>
            <person name="Hour A."/>
            <person name="Lee P."/>
            <person name="Lin S."/>
            <person name="Lin Y."/>
            <person name="Liou J."/>
            <person name="Liu S."/>
            <person name="Hsing Y."/>
            <person name="Raghuvanshi S."/>
            <person name="Mohanty A."/>
            <person name="Bharti A.K."/>
            <person name="Gaur A."/>
            <person name="Gupta V."/>
            <person name="Kumar D."/>
            <person name="Ravi V."/>
            <person name="Vij S."/>
            <person name="Kapur A."/>
            <person name="Khurana P."/>
            <person name="Khurana P."/>
            <person name="Khurana J.P."/>
            <person name="Tyagi A.K."/>
            <person name="Gaikwad K."/>
            <person name="Singh A."/>
            <person name="Dalal V."/>
            <person name="Srivastava S."/>
            <person name="Dixit A."/>
            <person name="Pal A.K."/>
            <person name="Ghazi I.A."/>
            <person name="Yadav M."/>
            <person name="Pandit A."/>
            <person name="Bhargava A."/>
            <person name="Sureshbabu K."/>
            <person name="Batra K."/>
            <person name="Sharma T.R."/>
            <person name="Mohapatra T."/>
            <person name="Singh N.K."/>
            <person name="Messing J."/>
            <person name="Nelson A.B."/>
            <person name="Fuks G."/>
            <person name="Kavchok S."/>
            <person name="Keizer G."/>
            <person name="Linton E."/>
            <person name="Llaca V."/>
            <person name="Song R."/>
            <person name="Tanyolac B."/>
            <person name="Young S."/>
            <person name="Ho-Il K."/>
            <person name="Hahn J.H."/>
            <person name="Sangsakoo G."/>
            <person name="Vanavichit A."/>
            <person name="de Mattos Luiz.A.T."/>
            <person name="Zimmer P.D."/>
            <person name="Malone G."/>
            <person name="Dellagostin O."/>
            <person name="de Oliveira A.C."/>
            <person name="Bevan M."/>
            <person name="Bancroft I."/>
            <person name="Minx P."/>
            <person name="Cordum H."/>
            <person name="Wilson R."/>
            <person name="Cheng Z."/>
            <person name="Jin W."/>
            <person name="Jiang J."/>
            <person name="Leong S.A."/>
            <person name="Iwama H."/>
            <person name="Gojobori T."/>
            <person name="Itoh T."/>
            <person name="Niimura Y."/>
            <person name="Fujii Y."/>
            <person name="Habara T."/>
            <person name="Sakai H."/>
            <person name="Sato Y."/>
            <person name="Wilson G."/>
            <person name="Kumar K."/>
            <person name="McCouch S."/>
            <person name="Juretic N."/>
            <person name="Hoen D."/>
            <person name="Wright S."/>
            <person name="Bruskiewich R."/>
            <person name="Bureau T."/>
            <person name="Miyao A."/>
            <person name="Hirochika H."/>
            <person name="Nishikawa T."/>
            <person name="Kadowaki K."/>
            <person name="Sugiura M."/>
            <person name="Burr B."/>
            <person name="Sasaki T."/>
        </authorList>
    </citation>
    <scope>NUCLEOTIDE SEQUENCE [LARGE SCALE GENOMIC DNA]</scope>
    <source>
        <strain evidence="3">cv. Nipponbare</strain>
    </source>
</reference>
<dbReference type="AlphaFoldDB" id="Q69MQ9"/>
<evidence type="ECO:0000313" key="2">
    <source>
        <dbReference type="EMBL" id="BAD33856.1"/>
    </source>
</evidence>
<reference evidence="2" key="2">
    <citation type="submission" date="2002-09" db="EMBL/GenBank/DDBJ databases">
        <title>Oryza sativa nipponbare(GA3) genomic DNA, chromosome 8, PAC clone:P0470H09.</title>
        <authorList>
            <person name="Sasaki T."/>
            <person name="Matsumoto T."/>
            <person name="Katayose Y."/>
        </authorList>
    </citation>
    <scope>NUCLEOTIDE SEQUENCE</scope>
</reference>
<dbReference type="Proteomes" id="UP000000763">
    <property type="component" value="Chromosome 8"/>
</dbReference>
<gene>
    <name evidence="1" type="primary">P0571B09.145</name>
    <name evidence="2" type="ORF">P0470H09.3</name>
</gene>
<name>Q69MQ9_ORYSJ</name>